<evidence type="ECO:0000256" key="1">
    <source>
        <dbReference type="SAM" id="MobiDB-lite"/>
    </source>
</evidence>
<dbReference type="EMBL" id="BSXT01003492">
    <property type="protein sequence ID" value="GMF54398.1"/>
    <property type="molecule type" value="Genomic_DNA"/>
</dbReference>
<feature type="compositionally biased region" description="Acidic residues" evidence="1">
    <location>
        <begin position="266"/>
        <end position="277"/>
    </location>
</feature>
<name>A0A9W7D6N0_9STRA</name>
<accession>A0A9W7D6N0</accession>
<feature type="region of interest" description="Disordered" evidence="1">
    <location>
        <begin position="233"/>
        <end position="277"/>
    </location>
</feature>
<keyword evidence="3" id="KW-1185">Reference proteome</keyword>
<dbReference type="AlphaFoldDB" id="A0A9W7D6N0"/>
<comment type="caution">
    <text evidence="2">The sequence shown here is derived from an EMBL/GenBank/DDBJ whole genome shotgun (WGS) entry which is preliminary data.</text>
</comment>
<evidence type="ECO:0000313" key="3">
    <source>
        <dbReference type="Proteomes" id="UP001165121"/>
    </source>
</evidence>
<proteinExistence type="predicted"/>
<reference evidence="2" key="1">
    <citation type="submission" date="2023-04" db="EMBL/GenBank/DDBJ databases">
        <title>Phytophthora fragariaefolia NBRC 109709.</title>
        <authorList>
            <person name="Ichikawa N."/>
            <person name="Sato H."/>
            <person name="Tonouchi N."/>
        </authorList>
    </citation>
    <scope>NUCLEOTIDE SEQUENCE</scope>
    <source>
        <strain evidence="2">NBRC 109709</strain>
    </source>
</reference>
<protein>
    <submittedName>
        <fullName evidence="2">Unnamed protein product</fullName>
    </submittedName>
</protein>
<dbReference type="OrthoDB" id="115324at2759"/>
<gene>
    <name evidence="2" type="ORF">Pfra01_002269300</name>
</gene>
<sequence length="277" mass="30214">MLLPVQEGVLAFVGPSHVNQQTGFQYVEVISLPDTSAVVKIVGPDDREQDTMFEVPKNIVRFRLVSNSERKFWPGSYLAHTVAFVQTSRAGIDEWCYGVVTGYTASDTTDTLHILNADGPTRFPLTNLQSVIKVDALNYALLPEQGVTVAALSATEILHQQDALLAAYHKKRSGIPATVTASLSPPFAPSVPVVKPASLRLVYVRRQHIVEFSTAPRVTRPADLYTDAVSTASGQVAHENANEPITTPRRRRSTARAAPQQTNLDSSDEDMDSSSDE</sequence>
<organism evidence="2 3">
    <name type="scientific">Phytophthora fragariaefolia</name>
    <dbReference type="NCBI Taxonomy" id="1490495"/>
    <lineage>
        <taxon>Eukaryota</taxon>
        <taxon>Sar</taxon>
        <taxon>Stramenopiles</taxon>
        <taxon>Oomycota</taxon>
        <taxon>Peronosporomycetes</taxon>
        <taxon>Peronosporales</taxon>
        <taxon>Peronosporaceae</taxon>
        <taxon>Phytophthora</taxon>
    </lineage>
</organism>
<evidence type="ECO:0000313" key="2">
    <source>
        <dbReference type="EMBL" id="GMF54398.1"/>
    </source>
</evidence>
<dbReference type="Proteomes" id="UP001165121">
    <property type="component" value="Unassembled WGS sequence"/>
</dbReference>